<protein>
    <submittedName>
        <fullName evidence="2">Uncharacterized protein</fullName>
    </submittedName>
</protein>
<feature type="compositionally biased region" description="Low complexity" evidence="1">
    <location>
        <begin position="736"/>
        <end position="747"/>
    </location>
</feature>
<organism evidence="2 3">
    <name type="scientific">Crepidotus variabilis</name>
    <dbReference type="NCBI Taxonomy" id="179855"/>
    <lineage>
        <taxon>Eukaryota</taxon>
        <taxon>Fungi</taxon>
        <taxon>Dikarya</taxon>
        <taxon>Basidiomycota</taxon>
        <taxon>Agaricomycotina</taxon>
        <taxon>Agaricomycetes</taxon>
        <taxon>Agaricomycetidae</taxon>
        <taxon>Agaricales</taxon>
        <taxon>Agaricineae</taxon>
        <taxon>Crepidotaceae</taxon>
        <taxon>Crepidotus</taxon>
    </lineage>
</organism>
<dbReference type="AlphaFoldDB" id="A0A9P6EFB7"/>
<proteinExistence type="predicted"/>
<feature type="region of interest" description="Disordered" evidence="1">
    <location>
        <begin position="176"/>
        <end position="300"/>
    </location>
</feature>
<evidence type="ECO:0000313" key="3">
    <source>
        <dbReference type="Proteomes" id="UP000807306"/>
    </source>
</evidence>
<feature type="region of interest" description="Disordered" evidence="1">
    <location>
        <begin position="402"/>
        <end position="520"/>
    </location>
</feature>
<sequence>MPTTDPPARNWWSLSKQPSGRDLHQKFTQVDEKQAKRTPNAVKSPSGFKSLASAIGLKSKKHPHPSLAIQKPPSPLIPSLHHVFPASPSSDIYSAGPASSTRSRVDSIEPPTPVDSHRDKRNSLLTIADDPFAGRSPMIALPMAPPPADPSRLSAYSNPPVNEFLHGKVDPPTFNRVSYASTSSNSHTPFFDSVSPPTNTSPAHAFPEGKKLRPKRSAGSMQASIPDRLTREPSITCLNSRWSPTNTAKSVMNEVVPSRPKLRARGMTDGGHPQMAGFFVKEHSPQSKTPTKPSTSTLPPLTTAFETLAYPRVIVRQASSSRLHAPPTAPPSHSLPATPHSPVDHPNPRQRKGLEESQPGSTSSASSSVSLADEYATASFPFHDKRGSARSYFSHSAQESIIESVDSHSKDTKTVPSSPRSLRKALSQSSLRRAAAPSLSKAASDQPIDKRKQPKFHHPRLPIPPIPLSMRPSTSSGTPFPSNGDPGPSSESRRGSTSSRKRLFSGGSNARPSTASSIVCSSREDDATSLFSLRSDNDIGHAPYRPWAVTTNFPKAQAAAPSSSFWDEEPEAAPSSPTNTHSDYLPQAIMSRDQLAKLEASVENLPERPFRARGFSQTSASTLASSSLSSVIDELDIDQDADTDTVFSASGLSPPPSTKPNRRPTSARGTSTRALSLTSTSPRRPSTADVATRVAALSVPEDAVRPNSATASTLTMRPPSIHEQTSLPPPPRPRLRSTTSTRSNSSTKTIERSYHAPQSNSPRLAFVDRPSAVSSPNVSPLIPAAIPAAVMRAPSIGIRKSKGSLRSGRPKPSVVLEKTIHRRSIMRKPSFLEIDGDTDAESDSDVLVEKRDSLFIGLKGSISPILPGPTGMASSGHGHGAVGATRTGESFLDFARESFDTLRT</sequence>
<name>A0A9P6EFB7_9AGAR</name>
<keyword evidence="3" id="KW-1185">Reference proteome</keyword>
<feature type="region of interest" description="Disordered" evidence="1">
    <location>
        <begin position="1"/>
        <end position="122"/>
    </location>
</feature>
<accession>A0A9P6EFB7</accession>
<dbReference type="EMBL" id="MU157858">
    <property type="protein sequence ID" value="KAF9527709.1"/>
    <property type="molecule type" value="Genomic_DNA"/>
</dbReference>
<feature type="compositionally biased region" description="Low complexity" evidence="1">
    <location>
        <begin position="286"/>
        <end position="300"/>
    </location>
</feature>
<feature type="compositionally biased region" description="Low complexity" evidence="1">
    <location>
        <begin position="424"/>
        <end position="444"/>
    </location>
</feature>
<feature type="region of interest" description="Disordered" evidence="1">
    <location>
        <begin position="137"/>
        <end position="156"/>
    </location>
</feature>
<gene>
    <name evidence="2" type="ORF">CPB83DRAFT_907317</name>
</gene>
<feature type="region of interest" description="Disordered" evidence="1">
    <location>
        <begin position="645"/>
        <end position="763"/>
    </location>
</feature>
<feature type="region of interest" description="Disordered" evidence="1">
    <location>
        <begin position="320"/>
        <end position="369"/>
    </location>
</feature>
<feature type="compositionally biased region" description="Polar residues" evidence="1">
    <location>
        <begin position="236"/>
        <end position="250"/>
    </location>
</feature>
<feature type="region of interest" description="Disordered" evidence="1">
    <location>
        <begin position="559"/>
        <end position="582"/>
    </location>
</feature>
<feature type="compositionally biased region" description="Polar residues" evidence="1">
    <location>
        <begin position="506"/>
        <end position="520"/>
    </location>
</feature>
<feature type="compositionally biased region" description="Basic and acidic residues" evidence="1">
    <location>
        <begin position="19"/>
        <end position="35"/>
    </location>
</feature>
<feature type="compositionally biased region" description="Low complexity" evidence="1">
    <location>
        <begin position="668"/>
        <end position="687"/>
    </location>
</feature>
<comment type="caution">
    <text evidence="2">The sequence shown here is derived from an EMBL/GenBank/DDBJ whole genome shotgun (WGS) entry which is preliminary data.</text>
</comment>
<evidence type="ECO:0000313" key="2">
    <source>
        <dbReference type="EMBL" id="KAF9527709.1"/>
    </source>
</evidence>
<feature type="compositionally biased region" description="Polar residues" evidence="1">
    <location>
        <begin position="87"/>
        <end position="102"/>
    </location>
</feature>
<feature type="compositionally biased region" description="Basic and acidic residues" evidence="1">
    <location>
        <begin position="342"/>
        <end position="355"/>
    </location>
</feature>
<reference evidence="2" key="1">
    <citation type="submission" date="2020-11" db="EMBL/GenBank/DDBJ databases">
        <authorList>
            <consortium name="DOE Joint Genome Institute"/>
            <person name="Ahrendt S."/>
            <person name="Riley R."/>
            <person name="Andreopoulos W."/>
            <person name="Labutti K."/>
            <person name="Pangilinan J."/>
            <person name="Ruiz-Duenas F.J."/>
            <person name="Barrasa J.M."/>
            <person name="Sanchez-Garcia M."/>
            <person name="Camarero S."/>
            <person name="Miyauchi S."/>
            <person name="Serrano A."/>
            <person name="Linde D."/>
            <person name="Babiker R."/>
            <person name="Drula E."/>
            <person name="Ayuso-Fernandez I."/>
            <person name="Pacheco R."/>
            <person name="Padilla G."/>
            <person name="Ferreira P."/>
            <person name="Barriuso J."/>
            <person name="Kellner H."/>
            <person name="Castanera R."/>
            <person name="Alfaro M."/>
            <person name="Ramirez L."/>
            <person name="Pisabarro A.G."/>
            <person name="Kuo A."/>
            <person name="Tritt A."/>
            <person name="Lipzen A."/>
            <person name="He G."/>
            <person name="Yan M."/>
            <person name="Ng V."/>
            <person name="Cullen D."/>
            <person name="Martin F."/>
            <person name="Rosso M.-N."/>
            <person name="Henrissat B."/>
            <person name="Hibbett D."/>
            <person name="Martinez A.T."/>
            <person name="Grigoriev I.V."/>
        </authorList>
    </citation>
    <scope>NUCLEOTIDE SEQUENCE</scope>
    <source>
        <strain evidence="2">CBS 506.95</strain>
    </source>
</reference>
<dbReference type="Proteomes" id="UP000807306">
    <property type="component" value="Unassembled WGS sequence"/>
</dbReference>
<evidence type="ECO:0000256" key="1">
    <source>
        <dbReference type="SAM" id="MobiDB-lite"/>
    </source>
</evidence>
<feature type="compositionally biased region" description="Low complexity" evidence="1">
    <location>
        <begin position="357"/>
        <end position="369"/>
    </location>
</feature>
<dbReference type="OrthoDB" id="3195323at2759"/>
<feature type="compositionally biased region" description="Polar residues" evidence="1">
    <location>
        <begin position="176"/>
        <end position="188"/>
    </location>
</feature>